<evidence type="ECO:0000256" key="4">
    <source>
        <dbReference type="ARBA" id="ARBA00023136"/>
    </source>
</evidence>
<feature type="compositionally biased region" description="Polar residues" evidence="5">
    <location>
        <begin position="225"/>
        <end position="241"/>
    </location>
</feature>
<keyword evidence="2 6" id="KW-0812">Transmembrane</keyword>
<feature type="transmembrane region" description="Helical" evidence="6">
    <location>
        <begin position="431"/>
        <end position="456"/>
    </location>
</feature>
<evidence type="ECO:0008006" key="9">
    <source>
        <dbReference type="Google" id="ProtNLM"/>
    </source>
</evidence>
<comment type="subcellular location">
    <subcellularLocation>
        <location evidence="1">Membrane</location>
        <topology evidence="1">Multi-pass membrane protein</topology>
    </subcellularLocation>
</comment>
<reference evidence="7 8" key="1">
    <citation type="submission" date="2016-08" db="EMBL/GenBank/DDBJ databases">
        <title>Draft genome sequence of allopolyploid Zygosaccharomyces rouxii.</title>
        <authorList>
            <person name="Watanabe J."/>
            <person name="Uehara K."/>
            <person name="Mogi Y."/>
            <person name="Tsukioka Y."/>
        </authorList>
    </citation>
    <scope>NUCLEOTIDE SEQUENCE [LARGE SCALE GENOMIC DNA]</scope>
    <source>
        <strain evidence="7 8">NBRC 110957</strain>
    </source>
</reference>
<dbReference type="OrthoDB" id="262547at2759"/>
<accession>A0A1Q3AKI9</accession>
<gene>
    <name evidence="7" type="ORF">ZYGR_0BB00260</name>
</gene>
<feature type="transmembrane region" description="Helical" evidence="6">
    <location>
        <begin position="102"/>
        <end position="125"/>
    </location>
</feature>
<feature type="transmembrane region" description="Helical" evidence="6">
    <location>
        <begin position="169"/>
        <end position="189"/>
    </location>
</feature>
<evidence type="ECO:0000313" key="8">
    <source>
        <dbReference type="Proteomes" id="UP000187013"/>
    </source>
</evidence>
<dbReference type="PANTHER" id="PTHR11040">
    <property type="entry name" value="ZINC/IRON TRANSPORTER"/>
    <property type="match status" value="1"/>
</dbReference>
<feature type="region of interest" description="Disordered" evidence="5">
    <location>
        <begin position="203"/>
        <end position="241"/>
    </location>
</feature>
<dbReference type="GO" id="GO:0016020">
    <property type="term" value="C:membrane"/>
    <property type="evidence" value="ECO:0007669"/>
    <property type="project" value="UniProtKB-SubCell"/>
</dbReference>
<dbReference type="Proteomes" id="UP000187013">
    <property type="component" value="Unassembled WGS sequence"/>
</dbReference>
<dbReference type="Pfam" id="PF02535">
    <property type="entry name" value="Zip"/>
    <property type="match status" value="1"/>
</dbReference>
<comment type="caution">
    <text evidence="7">The sequence shown here is derived from an EMBL/GenBank/DDBJ whole genome shotgun (WGS) entry which is preliminary data.</text>
</comment>
<dbReference type="GO" id="GO:0005385">
    <property type="term" value="F:zinc ion transmembrane transporter activity"/>
    <property type="evidence" value="ECO:0007669"/>
    <property type="project" value="TreeGrafter"/>
</dbReference>
<sequence length="537" mass="59221">MISASHDTQILFYVRRDNNPVGGTSFLCLSNAIEKRHQKLSKGTPKPCYDLTALWVFLKTLVHFCVYKPQYKVSATTTAARDWIMSFTTESLTITDSLLPRWLLYTLISSVLCVGGGLCVPLLSYLFNTKSQTSSKLVNYGLSLSSGSMITTALYKMLPRDSNEGTESSTVFCGMLIGMVTSLGLNNLVHAFASESMVHCAHDTGSIDSSEGPSHTRNDDELTPLTHQKQPGTGTIGSNGQALRSKPSLIDLLSTVDNGSMGRCSNLDSCIPVLDEETFPCLPATIRTPRSEAEQQSYLEAQGLACLENHVGYDLENLPIYRRKFHLQRHRQSNDQSATPTGYSSLPHEESVRHHHHLETPFSKLLSIGMQTCVVITLHKFPEGFILYYTNRSSQVSRDFGFSIFLSLALHNFVEGFSMTLPFYAAFESKFVALLVTTVLGGCSQPLGALIGYLVFKNKNIDPDYHPHMDLYLSITAGFLLIIGLQMFQTGVGFSQGHHHHQGEAEQELRENHSVGTTCLKWSGAGVLLVLASGLFK</sequence>
<evidence type="ECO:0000256" key="3">
    <source>
        <dbReference type="ARBA" id="ARBA00022989"/>
    </source>
</evidence>
<dbReference type="PANTHER" id="PTHR11040:SF210">
    <property type="entry name" value="ZINC-REGULATED TRANSPORTER 3"/>
    <property type="match status" value="1"/>
</dbReference>
<evidence type="ECO:0000313" key="7">
    <source>
        <dbReference type="EMBL" id="GAV56249.1"/>
    </source>
</evidence>
<feature type="transmembrane region" description="Helical" evidence="6">
    <location>
        <begin position="400"/>
        <end position="425"/>
    </location>
</feature>
<proteinExistence type="predicted"/>
<organism evidence="7 8">
    <name type="scientific">Zygosaccharomyces rouxii</name>
    <dbReference type="NCBI Taxonomy" id="4956"/>
    <lineage>
        <taxon>Eukaryota</taxon>
        <taxon>Fungi</taxon>
        <taxon>Dikarya</taxon>
        <taxon>Ascomycota</taxon>
        <taxon>Saccharomycotina</taxon>
        <taxon>Saccharomycetes</taxon>
        <taxon>Saccharomycetales</taxon>
        <taxon>Saccharomycetaceae</taxon>
        <taxon>Zygosaccharomyces</taxon>
    </lineage>
</organism>
<keyword evidence="4 6" id="KW-0472">Membrane</keyword>
<evidence type="ECO:0000256" key="5">
    <source>
        <dbReference type="SAM" id="MobiDB-lite"/>
    </source>
</evidence>
<dbReference type="InterPro" id="IPR003689">
    <property type="entry name" value="ZIP"/>
</dbReference>
<name>A0A1Q3AKI9_ZYGRO</name>
<keyword evidence="3 6" id="KW-1133">Transmembrane helix</keyword>
<feature type="compositionally biased region" description="Polar residues" evidence="5">
    <location>
        <begin position="334"/>
        <end position="344"/>
    </location>
</feature>
<evidence type="ECO:0000256" key="1">
    <source>
        <dbReference type="ARBA" id="ARBA00004141"/>
    </source>
</evidence>
<feature type="transmembrane region" description="Helical" evidence="6">
    <location>
        <begin position="468"/>
        <end position="488"/>
    </location>
</feature>
<feature type="region of interest" description="Disordered" evidence="5">
    <location>
        <begin position="329"/>
        <end position="350"/>
    </location>
</feature>
<evidence type="ECO:0000256" key="2">
    <source>
        <dbReference type="ARBA" id="ARBA00022692"/>
    </source>
</evidence>
<dbReference type="EMBL" id="BDGX01000054">
    <property type="protein sequence ID" value="GAV56249.1"/>
    <property type="molecule type" value="Genomic_DNA"/>
</dbReference>
<feature type="transmembrane region" description="Helical" evidence="6">
    <location>
        <begin position="137"/>
        <end position="157"/>
    </location>
</feature>
<dbReference type="AlphaFoldDB" id="A0A1Q3AKI9"/>
<evidence type="ECO:0000256" key="6">
    <source>
        <dbReference type="SAM" id="Phobius"/>
    </source>
</evidence>
<protein>
    <recommendedName>
        <fullName evidence="9">Zinc-regulated transporter 3</fullName>
    </recommendedName>
</protein>